<dbReference type="InterPro" id="IPR001087">
    <property type="entry name" value="GDSL"/>
</dbReference>
<dbReference type="SUPFAM" id="SSF52266">
    <property type="entry name" value="SGNH hydrolase"/>
    <property type="match status" value="1"/>
</dbReference>
<comment type="similarity">
    <text evidence="1">Belongs to the 'GDSL' lipolytic enzyme family.</text>
</comment>
<sequence length="354" mass="38940">MLLSVIMAILLCVFTSACLCESVGRIILPNNVSVSALLVFGDSFGDQGNNNYVNSSGKGNYPPYGKDFLGGKPTGRFSNGKTLPDFLVEVLGVKGYLSPFLDPVISDKDLQTGVSFASGGSGLDPLTSTSTAAIPMSVQLDMFKQYIERLKRNVDEEAANNIITNSVAVVVASNNDLFLSFPLRRSQYDALAYSNMLTKLVLNFIQELYTLGVRKMVVFSAPPIGCLPEVRTLAGDPQRRCADKENNLAQLFNTILEQQLQSWTTSFPQSRVAFIDYYNPFINIIENPQTYGFDVVDKRCCGTGEKEASFLCNKLTPTCPDRSKYFFWDGAHLSEKGNSIIIGQIIQDLVNSLF</sequence>
<dbReference type="Pfam" id="PF00657">
    <property type="entry name" value="Lipase_GDSL"/>
    <property type="match status" value="1"/>
</dbReference>
<gene>
    <name evidence="3" type="ORF">SSX86_019924</name>
</gene>
<dbReference type="CDD" id="cd01837">
    <property type="entry name" value="SGNH_plant_lipase_like"/>
    <property type="match status" value="1"/>
</dbReference>
<feature type="signal peptide" evidence="2">
    <location>
        <begin position="1"/>
        <end position="20"/>
    </location>
</feature>
<feature type="chain" id="PRO_5042989001" evidence="2">
    <location>
        <begin position="21"/>
        <end position="354"/>
    </location>
</feature>
<dbReference type="InterPro" id="IPR036514">
    <property type="entry name" value="SGNH_hydro_sf"/>
</dbReference>
<dbReference type="EMBL" id="JBCNJP010000019">
    <property type="protein sequence ID" value="KAK9062735.1"/>
    <property type="molecule type" value="Genomic_DNA"/>
</dbReference>
<dbReference type="InterPro" id="IPR050592">
    <property type="entry name" value="GDSL_lipolytic_enzyme"/>
</dbReference>
<organism evidence="3 4">
    <name type="scientific">Deinandra increscens subsp. villosa</name>
    <dbReference type="NCBI Taxonomy" id="3103831"/>
    <lineage>
        <taxon>Eukaryota</taxon>
        <taxon>Viridiplantae</taxon>
        <taxon>Streptophyta</taxon>
        <taxon>Embryophyta</taxon>
        <taxon>Tracheophyta</taxon>
        <taxon>Spermatophyta</taxon>
        <taxon>Magnoliopsida</taxon>
        <taxon>eudicotyledons</taxon>
        <taxon>Gunneridae</taxon>
        <taxon>Pentapetalae</taxon>
        <taxon>asterids</taxon>
        <taxon>campanulids</taxon>
        <taxon>Asterales</taxon>
        <taxon>Asteraceae</taxon>
        <taxon>Asteroideae</taxon>
        <taxon>Heliantheae alliance</taxon>
        <taxon>Madieae</taxon>
        <taxon>Madiinae</taxon>
        <taxon>Deinandra</taxon>
    </lineage>
</organism>
<protein>
    <submittedName>
        <fullName evidence="3">Uncharacterized protein</fullName>
    </submittedName>
</protein>
<evidence type="ECO:0000256" key="2">
    <source>
        <dbReference type="SAM" id="SignalP"/>
    </source>
</evidence>
<dbReference type="AlphaFoldDB" id="A0AAP0CYA6"/>
<dbReference type="PANTHER" id="PTHR45642">
    <property type="entry name" value="GDSL ESTERASE/LIPASE EXL3"/>
    <property type="match status" value="1"/>
</dbReference>
<comment type="caution">
    <text evidence="3">The sequence shown here is derived from an EMBL/GenBank/DDBJ whole genome shotgun (WGS) entry which is preliminary data.</text>
</comment>
<evidence type="ECO:0000313" key="3">
    <source>
        <dbReference type="EMBL" id="KAK9062735.1"/>
    </source>
</evidence>
<dbReference type="InterPro" id="IPR035669">
    <property type="entry name" value="SGNH_plant_lipase-like"/>
</dbReference>
<dbReference type="Proteomes" id="UP001408789">
    <property type="component" value="Unassembled WGS sequence"/>
</dbReference>
<evidence type="ECO:0000256" key="1">
    <source>
        <dbReference type="ARBA" id="ARBA00008668"/>
    </source>
</evidence>
<evidence type="ECO:0000313" key="4">
    <source>
        <dbReference type="Proteomes" id="UP001408789"/>
    </source>
</evidence>
<keyword evidence="4" id="KW-1185">Reference proteome</keyword>
<reference evidence="3 4" key="1">
    <citation type="submission" date="2024-04" db="EMBL/GenBank/DDBJ databases">
        <title>The reference genome of an endangered Asteraceae, Deinandra increscens subsp. villosa, native to the Central Coast of California.</title>
        <authorList>
            <person name="Guilliams M."/>
            <person name="Hasenstab-Lehman K."/>
            <person name="Meyer R."/>
            <person name="Mcevoy S."/>
        </authorList>
    </citation>
    <scope>NUCLEOTIDE SEQUENCE [LARGE SCALE GENOMIC DNA]</scope>
    <source>
        <tissue evidence="3">Leaf</tissue>
    </source>
</reference>
<name>A0AAP0CYA6_9ASTR</name>
<accession>A0AAP0CYA6</accession>
<dbReference type="Gene3D" id="3.40.50.1110">
    <property type="entry name" value="SGNH hydrolase"/>
    <property type="match status" value="1"/>
</dbReference>
<proteinExistence type="inferred from homology"/>
<keyword evidence="2" id="KW-0732">Signal</keyword>
<dbReference type="PANTHER" id="PTHR45642:SF82">
    <property type="entry name" value="GDSL-LIKE LIPASE_ACYLHYDROLASE SUPERFAMILY PROTEIN-RELATED"/>
    <property type="match status" value="1"/>
</dbReference>
<dbReference type="GO" id="GO:0016788">
    <property type="term" value="F:hydrolase activity, acting on ester bonds"/>
    <property type="evidence" value="ECO:0007669"/>
    <property type="project" value="InterPro"/>
</dbReference>